<keyword evidence="2 7" id="KW-0812">Transmembrane</keyword>
<dbReference type="eggNOG" id="ENOG502SSB8">
    <property type="taxonomic scope" value="Eukaryota"/>
</dbReference>
<evidence type="ECO:0000313" key="9">
    <source>
        <dbReference type="EMBL" id="EPS97451.1"/>
    </source>
</evidence>
<feature type="transmembrane region" description="Helical" evidence="7">
    <location>
        <begin position="218"/>
        <end position="241"/>
    </location>
</feature>
<dbReference type="PANTHER" id="PTHR33048">
    <property type="entry name" value="PTH11-LIKE INTEGRAL MEMBRANE PROTEIN (AFU_ORTHOLOGUE AFUA_5G11245)"/>
    <property type="match status" value="1"/>
</dbReference>
<gene>
    <name evidence="9" type="ORF">FOMPIDRAFT_1150044</name>
</gene>
<evidence type="ECO:0000256" key="4">
    <source>
        <dbReference type="ARBA" id="ARBA00023136"/>
    </source>
</evidence>
<keyword evidence="4 7" id="KW-0472">Membrane</keyword>
<keyword evidence="10" id="KW-1185">Reference proteome</keyword>
<dbReference type="STRING" id="743788.S8DWE6"/>
<feature type="region of interest" description="Disordered" evidence="6">
    <location>
        <begin position="250"/>
        <end position="280"/>
    </location>
</feature>
<dbReference type="OrthoDB" id="444631at2759"/>
<feature type="domain" description="Rhodopsin" evidence="8">
    <location>
        <begin position="24"/>
        <end position="235"/>
    </location>
</feature>
<comment type="subcellular location">
    <subcellularLocation>
        <location evidence="1">Membrane</location>
        <topology evidence="1">Multi-pass membrane protein</topology>
    </subcellularLocation>
</comment>
<feature type="transmembrane region" description="Helical" evidence="7">
    <location>
        <begin position="108"/>
        <end position="130"/>
    </location>
</feature>
<evidence type="ECO:0000313" key="10">
    <source>
        <dbReference type="Proteomes" id="UP000015241"/>
    </source>
</evidence>
<name>S8DWE6_FOMSC</name>
<protein>
    <recommendedName>
        <fullName evidence="8">Rhodopsin domain-containing protein</fullName>
    </recommendedName>
</protein>
<dbReference type="EMBL" id="KE504176">
    <property type="protein sequence ID" value="EPS97451.1"/>
    <property type="molecule type" value="Genomic_DNA"/>
</dbReference>
<keyword evidence="3 7" id="KW-1133">Transmembrane helix</keyword>
<dbReference type="Pfam" id="PF20684">
    <property type="entry name" value="Fung_rhodopsin"/>
    <property type="match status" value="1"/>
</dbReference>
<accession>S8DWE6</accession>
<evidence type="ECO:0000259" key="8">
    <source>
        <dbReference type="Pfam" id="PF20684"/>
    </source>
</evidence>
<feature type="transmembrane region" description="Helical" evidence="7">
    <location>
        <begin position="150"/>
        <end position="174"/>
    </location>
</feature>
<evidence type="ECO:0000256" key="3">
    <source>
        <dbReference type="ARBA" id="ARBA00022989"/>
    </source>
</evidence>
<feature type="region of interest" description="Disordered" evidence="6">
    <location>
        <begin position="317"/>
        <end position="344"/>
    </location>
</feature>
<comment type="similarity">
    <text evidence="5">Belongs to the SAT4 family.</text>
</comment>
<feature type="transmembrane region" description="Helical" evidence="7">
    <location>
        <begin position="186"/>
        <end position="206"/>
    </location>
</feature>
<evidence type="ECO:0000256" key="1">
    <source>
        <dbReference type="ARBA" id="ARBA00004141"/>
    </source>
</evidence>
<dbReference type="InterPro" id="IPR049326">
    <property type="entry name" value="Rhodopsin_dom_fungi"/>
</dbReference>
<organism evidence="9 10">
    <name type="scientific">Fomitopsis schrenkii</name>
    <name type="common">Brown rot fungus</name>
    <dbReference type="NCBI Taxonomy" id="2126942"/>
    <lineage>
        <taxon>Eukaryota</taxon>
        <taxon>Fungi</taxon>
        <taxon>Dikarya</taxon>
        <taxon>Basidiomycota</taxon>
        <taxon>Agaricomycotina</taxon>
        <taxon>Agaricomycetes</taxon>
        <taxon>Polyporales</taxon>
        <taxon>Fomitopsis</taxon>
    </lineage>
</organism>
<evidence type="ECO:0000256" key="7">
    <source>
        <dbReference type="SAM" id="Phobius"/>
    </source>
</evidence>
<evidence type="ECO:0000256" key="5">
    <source>
        <dbReference type="ARBA" id="ARBA00038359"/>
    </source>
</evidence>
<dbReference type="GO" id="GO:0016020">
    <property type="term" value="C:membrane"/>
    <property type="evidence" value="ECO:0007669"/>
    <property type="project" value="UniProtKB-SubCell"/>
</dbReference>
<dbReference type="Proteomes" id="UP000015241">
    <property type="component" value="Unassembled WGS sequence"/>
</dbReference>
<proteinExistence type="inferred from homology"/>
<reference evidence="9 10" key="1">
    <citation type="journal article" date="2012" name="Science">
        <title>The Paleozoic origin of enzymatic lignin decomposition reconstructed from 31 fungal genomes.</title>
        <authorList>
            <person name="Floudas D."/>
            <person name="Binder M."/>
            <person name="Riley R."/>
            <person name="Barry K."/>
            <person name="Blanchette R.A."/>
            <person name="Henrissat B."/>
            <person name="Martinez A.T."/>
            <person name="Otillar R."/>
            <person name="Spatafora J.W."/>
            <person name="Yadav J.S."/>
            <person name="Aerts A."/>
            <person name="Benoit I."/>
            <person name="Boyd A."/>
            <person name="Carlson A."/>
            <person name="Copeland A."/>
            <person name="Coutinho P.M."/>
            <person name="de Vries R.P."/>
            <person name="Ferreira P."/>
            <person name="Findley K."/>
            <person name="Foster B."/>
            <person name="Gaskell J."/>
            <person name="Glotzer D."/>
            <person name="Gorecki P."/>
            <person name="Heitman J."/>
            <person name="Hesse C."/>
            <person name="Hori C."/>
            <person name="Igarashi K."/>
            <person name="Jurgens J.A."/>
            <person name="Kallen N."/>
            <person name="Kersten P."/>
            <person name="Kohler A."/>
            <person name="Kuees U."/>
            <person name="Kumar T.K.A."/>
            <person name="Kuo A."/>
            <person name="LaButti K."/>
            <person name="Larrondo L.F."/>
            <person name="Lindquist E."/>
            <person name="Ling A."/>
            <person name="Lombard V."/>
            <person name="Lucas S."/>
            <person name="Lundell T."/>
            <person name="Martin R."/>
            <person name="McLaughlin D.J."/>
            <person name="Morgenstern I."/>
            <person name="Morin E."/>
            <person name="Murat C."/>
            <person name="Nagy L.G."/>
            <person name="Nolan M."/>
            <person name="Ohm R.A."/>
            <person name="Patyshakuliyeva A."/>
            <person name="Rokas A."/>
            <person name="Ruiz-Duenas F.J."/>
            <person name="Sabat G."/>
            <person name="Salamov A."/>
            <person name="Samejima M."/>
            <person name="Schmutz J."/>
            <person name="Slot J.C."/>
            <person name="St John F."/>
            <person name="Stenlid J."/>
            <person name="Sun H."/>
            <person name="Sun S."/>
            <person name="Syed K."/>
            <person name="Tsang A."/>
            <person name="Wiebenga A."/>
            <person name="Young D."/>
            <person name="Pisabarro A."/>
            <person name="Eastwood D.C."/>
            <person name="Martin F."/>
            <person name="Cullen D."/>
            <person name="Grigoriev I.V."/>
            <person name="Hibbett D.S."/>
        </authorList>
    </citation>
    <scope>NUCLEOTIDE SEQUENCE</scope>
    <source>
        <strain evidence="10">FP-58527</strain>
    </source>
</reference>
<feature type="transmembrane region" description="Helical" evidence="7">
    <location>
        <begin position="40"/>
        <end position="58"/>
    </location>
</feature>
<dbReference type="AlphaFoldDB" id="S8DWE6"/>
<feature type="transmembrane region" description="Helical" evidence="7">
    <location>
        <begin position="73"/>
        <end position="96"/>
    </location>
</feature>
<dbReference type="PANTHER" id="PTHR33048:SF47">
    <property type="entry name" value="INTEGRAL MEMBRANE PROTEIN-RELATED"/>
    <property type="match status" value="1"/>
</dbReference>
<evidence type="ECO:0000256" key="2">
    <source>
        <dbReference type="ARBA" id="ARBA00022692"/>
    </source>
</evidence>
<feature type="transmembrane region" description="Helical" evidence="7">
    <location>
        <begin position="6"/>
        <end position="28"/>
    </location>
</feature>
<sequence>MSFITTIRIVATVCECTAIVTTSLRLYYRTTRRHFGLDDAWATFSLLAAIVLLTGAWLRSNVDLPLDERVKGYFMLVSTFTCVLWSARMSILFSIIRIIPRLMTLRRYAYFCAVLFLCMWVAVLTQKLYICTHDDAWQHKKNVQCILGESVGALELATDIVADTILVVLPLRLLWGIGISSPNRKLLMAIFSASMVTTIVSIVHTAFELSTNRNAEAIAAHVESAVSLIICNLAVLVTWLARVLRHGEDLESGGWSDSSAGGTPRNRSRITSLRFGGNPAGSALGGTTNYELDDDGVHGAQLSTFKRKDDFDSFAPAGAPQVASVTFEPDTKKQDVEGGSSEAH</sequence>
<dbReference type="HOGENOM" id="CLU_052841_0_0_1"/>
<dbReference type="InParanoid" id="S8DWE6"/>
<evidence type="ECO:0000256" key="6">
    <source>
        <dbReference type="SAM" id="MobiDB-lite"/>
    </source>
</evidence>
<dbReference type="InterPro" id="IPR052337">
    <property type="entry name" value="SAT4-like"/>
</dbReference>